<dbReference type="EMBL" id="MU839032">
    <property type="protein sequence ID" value="KAK1762930.1"/>
    <property type="molecule type" value="Genomic_DNA"/>
</dbReference>
<reference evidence="2" key="1">
    <citation type="submission" date="2023-06" db="EMBL/GenBank/DDBJ databases">
        <title>Genome-scale phylogeny and comparative genomics of the fungal order Sordariales.</title>
        <authorList>
            <consortium name="Lawrence Berkeley National Laboratory"/>
            <person name="Hensen N."/>
            <person name="Bonometti L."/>
            <person name="Westerberg I."/>
            <person name="Brannstrom I.O."/>
            <person name="Guillou S."/>
            <person name="Cros-Aarteil S."/>
            <person name="Calhoun S."/>
            <person name="Haridas S."/>
            <person name="Kuo A."/>
            <person name="Mondo S."/>
            <person name="Pangilinan J."/>
            <person name="Riley R."/>
            <person name="Labutti K."/>
            <person name="Andreopoulos B."/>
            <person name="Lipzen A."/>
            <person name="Chen C."/>
            <person name="Yanf M."/>
            <person name="Daum C."/>
            <person name="Ng V."/>
            <person name="Clum A."/>
            <person name="Steindorff A."/>
            <person name="Ohm R."/>
            <person name="Martin F."/>
            <person name="Silar P."/>
            <person name="Natvig D."/>
            <person name="Lalanne C."/>
            <person name="Gautier V."/>
            <person name="Ament-Velasquez S.L."/>
            <person name="Kruys A."/>
            <person name="Hutchinson M.I."/>
            <person name="Powell A.J."/>
            <person name="Barry K."/>
            <person name="Miller A.N."/>
            <person name="Grigoriev I.V."/>
            <person name="Debuchy R."/>
            <person name="Gladieux P."/>
            <person name="Thoren M.H."/>
            <person name="Johannesson H."/>
        </authorList>
    </citation>
    <scope>NUCLEOTIDE SEQUENCE</scope>
    <source>
        <strain evidence="2">8032-3</strain>
    </source>
</reference>
<sequence>MADNTSTGPFDPYTQVFSLLGPDGVTEIPVSVAQVDALFLGGTSTQVNYGSQIGATFIMLLVVLTMTPRRRFTRVPTIINIASLVVNLIRCVLLSLFFTSSWIEFYALMSGDTSRVAQQDYNISVVATVFNIPVVILIQLALAVQAWSMIQLWPAMYKWGSVIISAAIVVATIGFKFASAILQSRGIVGNVDLPSVLWVRKTDLVLSMTSISWFCFLFVVRLIIHMWIHRTILPPVRGLSAMEVLVMTNGILMFVPVIFAGLEFGNFIQFESGSLTYTSVVIVLPLGTLVAQRLGNPAAFATPSNSNASNAAGGGGGSRVPFLNNWHTNARTGTVLSSGVTSHIVSNGSREKAHHGNDADVERGVRVDREIEHREERISGGS</sequence>
<dbReference type="Pfam" id="PF02116">
    <property type="entry name" value="STE2"/>
    <property type="match status" value="1"/>
</dbReference>
<feature type="transmembrane region" description="Helical" evidence="1">
    <location>
        <begin position="244"/>
        <end position="262"/>
    </location>
</feature>
<dbReference type="GO" id="GO:0038038">
    <property type="term" value="C:G protein-coupled receptor homodimeric complex"/>
    <property type="evidence" value="ECO:0007669"/>
    <property type="project" value="TreeGrafter"/>
</dbReference>
<keyword evidence="1" id="KW-1133">Transmembrane helix</keyword>
<feature type="transmembrane region" description="Helical" evidence="1">
    <location>
        <begin position="159"/>
        <end position="184"/>
    </location>
</feature>
<dbReference type="GeneID" id="85308854"/>
<dbReference type="CDD" id="cd14939">
    <property type="entry name" value="7tmD_STE2"/>
    <property type="match status" value="1"/>
</dbReference>
<feature type="transmembrane region" description="Helical" evidence="1">
    <location>
        <begin position="49"/>
        <end position="66"/>
    </location>
</feature>
<gene>
    <name evidence="2" type="ORF">QBC33DRAFT_500367</name>
</gene>
<feature type="transmembrane region" description="Helical" evidence="1">
    <location>
        <begin position="78"/>
        <end position="103"/>
    </location>
</feature>
<feature type="transmembrane region" description="Helical" evidence="1">
    <location>
        <begin position="204"/>
        <end position="224"/>
    </location>
</feature>
<dbReference type="InterPro" id="IPR027458">
    <property type="entry name" value="STE2_TM1-TM2_sf"/>
</dbReference>
<keyword evidence="1" id="KW-0472">Membrane</keyword>
<comment type="caution">
    <text evidence="2">The sequence shown here is derived from an EMBL/GenBank/DDBJ whole genome shotgun (WGS) entry which is preliminary data.</text>
</comment>
<protein>
    <submittedName>
        <fullName evidence="2">Fungal pheromone mating factor STE2 GPCR-domain-containing protein</fullName>
    </submittedName>
</protein>
<feature type="transmembrane region" description="Helical" evidence="1">
    <location>
        <begin position="123"/>
        <end position="147"/>
    </location>
</feature>
<dbReference type="PANTHER" id="PTHR28009">
    <property type="entry name" value="PHEROMONE ALPHA FACTOR RECEPTOR"/>
    <property type="match status" value="1"/>
</dbReference>
<dbReference type="RefSeq" id="XP_060279143.1">
    <property type="nucleotide sequence ID" value="XM_060425667.1"/>
</dbReference>
<evidence type="ECO:0000313" key="2">
    <source>
        <dbReference type="EMBL" id="KAK1762930.1"/>
    </source>
</evidence>
<dbReference type="AlphaFoldDB" id="A0AAJ0FJB1"/>
<dbReference type="PANTHER" id="PTHR28009:SF1">
    <property type="entry name" value="PHEROMONE ALPHA FACTOR RECEPTOR"/>
    <property type="match status" value="1"/>
</dbReference>
<dbReference type="PRINTS" id="PR00250">
    <property type="entry name" value="GPCRSTE2"/>
</dbReference>
<accession>A0AAJ0FJB1</accession>
<dbReference type="Proteomes" id="UP001244011">
    <property type="component" value="Unassembled WGS sequence"/>
</dbReference>
<dbReference type="InterPro" id="IPR000366">
    <property type="entry name" value="GPCR_STE2"/>
</dbReference>
<dbReference type="GO" id="GO:0000750">
    <property type="term" value="P:pheromone-dependent signal transduction involved in conjugation with cellular fusion"/>
    <property type="evidence" value="ECO:0007669"/>
    <property type="project" value="TreeGrafter"/>
</dbReference>
<dbReference type="GO" id="GO:0004932">
    <property type="term" value="F:mating-type factor pheromone receptor activity"/>
    <property type="evidence" value="ECO:0007669"/>
    <property type="project" value="InterPro"/>
</dbReference>
<organism evidence="2 3">
    <name type="scientific">Phialemonium atrogriseum</name>
    <dbReference type="NCBI Taxonomy" id="1093897"/>
    <lineage>
        <taxon>Eukaryota</taxon>
        <taxon>Fungi</taxon>
        <taxon>Dikarya</taxon>
        <taxon>Ascomycota</taxon>
        <taxon>Pezizomycotina</taxon>
        <taxon>Sordariomycetes</taxon>
        <taxon>Sordariomycetidae</taxon>
        <taxon>Cephalothecales</taxon>
        <taxon>Cephalothecaceae</taxon>
        <taxon>Phialemonium</taxon>
    </lineage>
</organism>
<evidence type="ECO:0000313" key="3">
    <source>
        <dbReference type="Proteomes" id="UP001244011"/>
    </source>
</evidence>
<keyword evidence="3" id="KW-1185">Reference proteome</keyword>
<keyword evidence="1" id="KW-0812">Transmembrane</keyword>
<dbReference type="Gene3D" id="1.10.287.920">
    <property type="entry name" value="Pheromone alpha factor receptor"/>
    <property type="match status" value="1"/>
</dbReference>
<evidence type="ECO:0000256" key="1">
    <source>
        <dbReference type="SAM" id="Phobius"/>
    </source>
</evidence>
<name>A0AAJ0FJB1_9PEZI</name>
<proteinExistence type="predicted"/>